<evidence type="ECO:0000256" key="1">
    <source>
        <dbReference type="PROSITE-ProRule" id="PRU00024"/>
    </source>
</evidence>
<reference evidence="3" key="1">
    <citation type="submission" date="2021-03" db="EMBL/GenBank/DDBJ databases">
        <authorList>
            <person name="Bekaert M."/>
        </authorList>
    </citation>
    <scope>NUCLEOTIDE SEQUENCE</scope>
</reference>
<evidence type="ECO:0000313" key="4">
    <source>
        <dbReference type="Proteomes" id="UP000683360"/>
    </source>
</evidence>
<dbReference type="Pfam" id="PF22586">
    <property type="entry name" value="ANCHR-like_BBOX"/>
    <property type="match status" value="1"/>
</dbReference>
<name>A0A8S3QCT4_MYTED</name>
<evidence type="ECO:0000313" key="3">
    <source>
        <dbReference type="EMBL" id="CAG2193255.1"/>
    </source>
</evidence>
<dbReference type="GO" id="GO:0008270">
    <property type="term" value="F:zinc ion binding"/>
    <property type="evidence" value="ECO:0007669"/>
    <property type="project" value="UniProtKB-KW"/>
</dbReference>
<keyword evidence="1" id="KW-0479">Metal-binding</keyword>
<comment type="caution">
    <text evidence="3">The sequence shown here is derived from an EMBL/GenBank/DDBJ whole genome shotgun (WGS) entry which is preliminary data.</text>
</comment>
<keyword evidence="4" id="KW-1185">Reference proteome</keyword>
<dbReference type="Gene3D" id="4.10.830.40">
    <property type="match status" value="1"/>
</dbReference>
<accession>A0A8S3QCT4</accession>
<evidence type="ECO:0000259" key="2">
    <source>
        <dbReference type="PROSITE" id="PS50119"/>
    </source>
</evidence>
<dbReference type="AlphaFoldDB" id="A0A8S3QCT4"/>
<protein>
    <recommendedName>
        <fullName evidence="2">B box-type domain-containing protein</fullName>
    </recommendedName>
</protein>
<keyword evidence="1" id="KW-0863">Zinc-finger</keyword>
<dbReference type="OrthoDB" id="6087631at2759"/>
<proteinExistence type="predicted"/>
<keyword evidence="1" id="KW-0862">Zinc</keyword>
<gene>
    <name evidence="3" type="ORF">MEDL_8267</name>
</gene>
<sequence length="223" mass="25283">MHTLKAKRDITTTHIYFPNNHHDVDFKPATLKYKDKEEKESVGEMATETQEIICGPCDFREISKPAVVWCPTCDEGLCDECSGHHSAAKATRGHKLINSNHYKGMPRIMIEELNKCLEHDENQQLSSLLSKDCSLATVKTSNSTLECDLKIFDNLEAQKLSTTVRTTVSKLKLKQYVQIDRWSTNFVFSDFINITSIVPLPSGQTVMTDYGVRRFCATAFVRT</sequence>
<dbReference type="CDD" id="cd19757">
    <property type="entry name" value="Bbox1"/>
    <property type="match status" value="1"/>
</dbReference>
<dbReference type="EMBL" id="CAJPWZ010000459">
    <property type="protein sequence ID" value="CAG2193255.1"/>
    <property type="molecule type" value="Genomic_DNA"/>
</dbReference>
<dbReference type="InterPro" id="IPR000315">
    <property type="entry name" value="Znf_B-box"/>
</dbReference>
<dbReference type="Proteomes" id="UP000683360">
    <property type="component" value="Unassembled WGS sequence"/>
</dbReference>
<organism evidence="3 4">
    <name type="scientific">Mytilus edulis</name>
    <name type="common">Blue mussel</name>
    <dbReference type="NCBI Taxonomy" id="6550"/>
    <lineage>
        <taxon>Eukaryota</taxon>
        <taxon>Metazoa</taxon>
        <taxon>Spiralia</taxon>
        <taxon>Lophotrochozoa</taxon>
        <taxon>Mollusca</taxon>
        <taxon>Bivalvia</taxon>
        <taxon>Autobranchia</taxon>
        <taxon>Pteriomorphia</taxon>
        <taxon>Mytilida</taxon>
        <taxon>Mytiloidea</taxon>
        <taxon>Mytilidae</taxon>
        <taxon>Mytilinae</taxon>
        <taxon>Mytilus</taxon>
    </lineage>
</organism>
<dbReference type="PROSITE" id="PS50119">
    <property type="entry name" value="ZF_BBOX"/>
    <property type="match status" value="1"/>
</dbReference>
<feature type="domain" description="B box-type" evidence="2">
    <location>
        <begin position="49"/>
        <end position="99"/>
    </location>
</feature>